<evidence type="ECO:0000313" key="9">
    <source>
        <dbReference type="EMBL" id="ODV91832.1"/>
    </source>
</evidence>
<dbReference type="CDD" id="cd00757">
    <property type="entry name" value="ThiF_MoeB_HesA_family"/>
    <property type="match status" value="1"/>
</dbReference>
<dbReference type="GO" id="GO:0004792">
    <property type="term" value="F:thiosulfate-cyanide sulfurtransferase activity"/>
    <property type="evidence" value="ECO:0007669"/>
    <property type="project" value="EnsemblFungi"/>
</dbReference>
<dbReference type="OrthoDB" id="10261062at2759"/>
<comment type="subcellular location">
    <subcellularLocation>
        <location evidence="1">Cytoplasm</location>
        <location evidence="1">Cytosol</location>
    </subcellularLocation>
</comment>
<dbReference type="GO" id="GO:0007114">
    <property type="term" value="P:cell budding"/>
    <property type="evidence" value="ECO:0007669"/>
    <property type="project" value="EnsemblFungi"/>
</dbReference>
<dbReference type="InterPro" id="IPR000594">
    <property type="entry name" value="ThiF_NAD_FAD-bd"/>
</dbReference>
<dbReference type="Pfam" id="PF00899">
    <property type="entry name" value="ThiF"/>
    <property type="match status" value="1"/>
</dbReference>
<keyword evidence="6" id="KW-0833">Ubl conjugation pathway</keyword>
<dbReference type="GO" id="GO:0005524">
    <property type="term" value="F:ATP binding"/>
    <property type="evidence" value="ECO:0007669"/>
    <property type="project" value="UniProtKB-KW"/>
</dbReference>
<dbReference type="InterPro" id="IPR001763">
    <property type="entry name" value="Rhodanese-like_dom"/>
</dbReference>
<dbReference type="PANTHER" id="PTHR10953">
    <property type="entry name" value="UBIQUITIN-ACTIVATING ENZYME E1"/>
    <property type="match status" value="1"/>
</dbReference>
<dbReference type="EMBL" id="KV453841">
    <property type="protein sequence ID" value="ODV91832.1"/>
    <property type="molecule type" value="Genomic_DNA"/>
</dbReference>
<dbReference type="AlphaFoldDB" id="A0A1E4TJA5"/>
<dbReference type="GO" id="GO:0034599">
    <property type="term" value="P:cellular response to oxidative stress"/>
    <property type="evidence" value="ECO:0007669"/>
    <property type="project" value="EnsemblFungi"/>
</dbReference>
<dbReference type="Proteomes" id="UP000095023">
    <property type="component" value="Unassembled WGS sequence"/>
</dbReference>
<dbReference type="Gene3D" id="3.40.50.720">
    <property type="entry name" value="NAD(P)-binding Rossmann-like Domain"/>
    <property type="match status" value="1"/>
</dbReference>
<keyword evidence="5" id="KW-0547">Nucleotide-binding</keyword>
<dbReference type="GO" id="GO:0042292">
    <property type="term" value="F:URM1 activating enzyme activity"/>
    <property type="evidence" value="ECO:0007669"/>
    <property type="project" value="EnsemblFungi"/>
</dbReference>
<dbReference type="PROSITE" id="PS50206">
    <property type="entry name" value="RHODANESE_3"/>
    <property type="match status" value="1"/>
</dbReference>
<name>A0A1E4TJA5_9ASCO</name>
<evidence type="ECO:0000259" key="8">
    <source>
        <dbReference type="PROSITE" id="PS50206"/>
    </source>
</evidence>
<evidence type="ECO:0000313" key="10">
    <source>
        <dbReference type="Proteomes" id="UP000095023"/>
    </source>
</evidence>
<dbReference type="InterPro" id="IPR045886">
    <property type="entry name" value="ThiF/MoeB/HesA"/>
</dbReference>
<proteinExistence type="predicted"/>
<keyword evidence="2" id="KW-0808">Transferase</keyword>
<dbReference type="SUPFAM" id="SSF69572">
    <property type="entry name" value="Activating enzymes of the ubiquitin-like proteins"/>
    <property type="match status" value="1"/>
</dbReference>
<evidence type="ECO:0000256" key="4">
    <source>
        <dbReference type="ARBA" id="ARBA00022695"/>
    </source>
</evidence>
<evidence type="ECO:0000256" key="5">
    <source>
        <dbReference type="ARBA" id="ARBA00022741"/>
    </source>
</evidence>
<dbReference type="GO" id="GO:0042802">
    <property type="term" value="F:identical protein binding"/>
    <property type="evidence" value="ECO:0007669"/>
    <property type="project" value="EnsemblFungi"/>
</dbReference>
<accession>A0A1E4TJA5</accession>
<evidence type="ECO:0000256" key="7">
    <source>
        <dbReference type="ARBA" id="ARBA00022840"/>
    </source>
</evidence>
<dbReference type="InterPro" id="IPR036873">
    <property type="entry name" value="Rhodanese-like_dom_sf"/>
</dbReference>
<dbReference type="GO" id="GO:2000220">
    <property type="term" value="P:regulation of pseudohyphal growth"/>
    <property type="evidence" value="ECO:0007669"/>
    <property type="project" value="EnsemblFungi"/>
</dbReference>
<dbReference type="FunFam" id="3.40.50.720:FF:000033">
    <property type="entry name" value="Adenylyltransferase and sulfurtransferase MOCS3"/>
    <property type="match status" value="1"/>
</dbReference>
<dbReference type="SMART" id="SM00450">
    <property type="entry name" value="RHOD"/>
    <property type="match status" value="1"/>
</dbReference>
<evidence type="ECO:0000256" key="1">
    <source>
        <dbReference type="ARBA" id="ARBA00004514"/>
    </source>
</evidence>
<keyword evidence="10" id="KW-1185">Reference proteome</keyword>
<dbReference type="Gene3D" id="3.40.250.10">
    <property type="entry name" value="Rhodanese-like domain"/>
    <property type="match status" value="1"/>
</dbReference>
<organism evidence="9 10">
    <name type="scientific">Tortispora caseinolytica NRRL Y-17796</name>
    <dbReference type="NCBI Taxonomy" id="767744"/>
    <lineage>
        <taxon>Eukaryota</taxon>
        <taxon>Fungi</taxon>
        <taxon>Dikarya</taxon>
        <taxon>Ascomycota</taxon>
        <taxon>Saccharomycotina</taxon>
        <taxon>Trigonopsidomycetes</taxon>
        <taxon>Trigonopsidales</taxon>
        <taxon>Trigonopsidaceae</taxon>
        <taxon>Tortispora</taxon>
    </lineage>
</organism>
<keyword evidence="7" id="KW-0067">ATP-binding</keyword>
<protein>
    <recommendedName>
        <fullName evidence="8">Rhodanese domain-containing protein</fullName>
    </recommendedName>
</protein>
<dbReference type="GO" id="GO:0070566">
    <property type="term" value="F:adenylyltransferase activity"/>
    <property type="evidence" value="ECO:0007669"/>
    <property type="project" value="EnsemblFungi"/>
</dbReference>
<keyword evidence="3" id="KW-0819">tRNA processing</keyword>
<dbReference type="GO" id="GO:0001403">
    <property type="term" value="P:invasive growth in response to glucose limitation"/>
    <property type="evidence" value="ECO:0007669"/>
    <property type="project" value="EnsemblFungi"/>
</dbReference>
<evidence type="ECO:0000256" key="3">
    <source>
        <dbReference type="ARBA" id="ARBA00022694"/>
    </source>
</evidence>
<dbReference type="Pfam" id="PF00581">
    <property type="entry name" value="Rhodanese"/>
    <property type="match status" value="1"/>
</dbReference>
<evidence type="ECO:0000256" key="6">
    <source>
        <dbReference type="ARBA" id="ARBA00022786"/>
    </source>
</evidence>
<feature type="domain" description="Rhodanese" evidence="8">
    <location>
        <begin position="281"/>
        <end position="371"/>
    </location>
</feature>
<reference evidence="10" key="1">
    <citation type="submission" date="2016-02" db="EMBL/GenBank/DDBJ databases">
        <title>Comparative genomics of biotechnologically important yeasts.</title>
        <authorList>
            <consortium name="DOE Joint Genome Institute"/>
            <person name="Riley R."/>
            <person name="Haridas S."/>
            <person name="Wolfe K.H."/>
            <person name="Lopes M.R."/>
            <person name="Hittinger C.T."/>
            <person name="Goker M."/>
            <person name="Salamov A."/>
            <person name="Wisecaver J."/>
            <person name="Long T.M."/>
            <person name="Aerts A.L."/>
            <person name="Barry K."/>
            <person name="Choi C."/>
            <person name="Clum A."/>
            <person name="Coughlan A.Y."/>
            <person name="Deshpande S."/>
            <person name="Douglass A.P."/>
            <person name="Hanson S.J."/>
            <person name="Klenk H.-P."/>
            <person name="Labutti K."/>
            <person name="Lapidus A."/>
            <person name="Lindquist E."/>
            <person name="Lipzen A."/>
            <person name="Meier-Kolthoff J.P."/>
            <person name="Ohm R.A."/>
            <person name="Otillar R.P."/>
            <person name="Pangilinan J."/>
            <person name="Peng Y."/>
            <person name="Rokas A."/>
            <person name="Rosa C.A."/>
            <person name="Scheuner C."/>
            <person name="Sibirny A.A."/>
            <person name="Slot J.C."/>
            <person name="Stielow J.B."/>
            <person name="Sun H."/>
            <person name="Kurtzman C.P."/>
            <person name="Blackwell M."/>
            <person name="Jeffries T.W."/>
            <person name="Grigoriev I.V."/>
        </authorList>
    </citation>
    <scope>NUCLEOTIDE SEQUENCE [LARGE SCALE GENOMIC DNA]</scope>
    <source>
        <strain evidence="10">NRRL Y-17796</strain>
    </source>
</reference>
<evidence type="ECO:0000256" key="2">
    <source>
        <dbReference type="ARBA" id="ARBA00022679"/>
    </source>
</evidence>
<gene>
    <name evidence="9" type="ORF">CANCADRAFT_147418</name>
</gene>
<sequence length="373" mass="40845">MKDLTLDEYQYYGRQMLVPEFGKSGQVKLKNSTVAIIGAGGLGCPCGLYLGCAGVGTLKIVDFDTVDTSNLHRQIAHTEIGANKAESLAKAIKQRNANVRALPYPVPFAADNASQLLEDVDLVLDCTDSPAIRYLINDICYAKQLPLISAAALRSEGQLSILCYPGGPCYRCLFPHMPAVSQSCSDNGILGPVVGVMGVMQAAEALKFLALGPPQEVSMLIFSLFSPVPWRRIKMKGKRPDCINCGENGPDATKLATYYANVCDTYPVLDPSEEVPASQLENTDVYTIDVRDPVQYEICSLPFSKNVPLSKLEEWMETHPTVGVDSDLYVLCRRGNDSRTATQILRQKGRDRTFNVHGGLEEYSKTDPTFPTY</sequence>
<dbReference type="GO" id="GO:0005829">
    <property type="term" value="C:cytosol"/>
    <property type="evidence" value="ECO:0007669"/>
    <property type="project" value="UniProtKB-SubCell"/>
</dbReference>
<dbReference type="PANTHER" id="PTHR10953:SF102">
    <property type="entry name" value="ADENYLYLTRANSFERASE AND SULFURTRANSFERASE MOCS3"/>
    <property type="match status" value="1"/>
</dbReference>
<dbReference type="GO" id="GO:0002143">
    <property type="term" value="P:tRNA wobble position uridine thiolation"/>
    <property type="evidence" value="ECO:0007669"/>
    <property type="project" value="EnsemblFungi"/>
</dbReference>
<dbReference type="GO" id="GO:0032447">
    <property type="term" value="P:protein urmylation"/>
    <property type="evidence" value="ECO:0007669"/>
    <property type="project" value="EnsemblFungi"/>
</dbReference>
<keyword evidence="4" id="KW-0548">Nucleotidyltransferase</keyword>
<dbReference type="InterPro" id="IPR035985">
    <property type="entry name" value="Ubiquitin-activating_enz"/>
</dbReference>